<dbReference type="EMBL" id="BMWV01000001">
    <property type="protein sequence ID" value="GGY26261.1"/>
    <property type="molecule type" value="Genomic_DNA"/>
</dbReference>
<evidence type="ECO:0000313" key="3">
    <source>
        <dbReference type="Proteomes" id="UP000628442"/>
    </source>
</evidence>
<evidence type="ECO:0000256" key="1">
    <source>
        <dbReference type="SAM" id="MobiDB-lite"/>
    </source>
</evidence>
<feature type="compositionally biased region" description="Basic and acidic residues" evidence="1">
    <location>
        <begin position="1"/>
        <end position="14"/>
    </location>
</feature>
<organism evidence="2 3">
    <name type="scientific">Pseudoduganella albidiflava</name>
    <dbReference type="NCBI Taxonomy" id="321983"/>
    <lineage>
        <taxon>Bacteria</taxon>
        <taxon>Pseudomonadati</taxon>
        <taxon>Pseudomonadota</taxon>
        <taxon>Betaproteobacteria</taxon>
        <taxon>Burkholderiales</taxon>
        <taxon>Oxalobacteraceae</taxon>
        <taxon>Telluria group</taxon>
        <taxon>Pseudoduganella</taxon>
    </lineage>
</organism>
<accession>A0AA87XQ47</accession>
<reference evidence="2" key="2">
    <citation type="submission" date="2022-12" db="EMBL/GenBank/DDBJ databases">
        <authorList>
            <person name="Sun Q."/>
            <person name="Kim S."/>
        </authorList>
    </citation>
    <scope>NUCLEOTIDE SEQUENCE</scope>
    <source>
        <strain evidence="2">KCTC 12343</strain>
    </source>
</reference>
<feature type="region of interest" description="Disordered" evidence="1">
    <location>
        <begin position="1"/>
        <end position="25"/>
    </location>
</feature>
<proteinExistence type="predicted"/>
<dbReference type="Proteomes" id="UP000628442">
    <property type="component" value="Unassembled WGS sequence"/>
</dbReference>
<dbReference type="AlphaFoldDB" id="A0AA87XQ47"/>
<evidence type="ECO:0000313" key="2">
    <source>
        <dbReference type="EMBL" id="GGY26261.1"/>
    </source>
</evidence>
<sequence>MDRDVLERRIDEFRPGQQGKDNAQSCRIREASGGIEGGAPVVVLFAANKDEQSRRTQVSIAAGIDELQPDCLAVLGKGSGHMGCDQ</sequence>
<comment type="caution">
    <text evidence="2">The sequence shown here is derived from an EMBL/GenBank/DDBJ whole genome shotgun (WGS) entry which is preliminary data.</text>
</comment>
<gene>
    <name evidence="2" type="ORF">GCM10007387_05250</name>
</gene>
<reference evidence="2" key="1">
    <citation type="journal article" date="2014" name="Int. J. Syst. Evol. Microbiol.">
        <title>Complete genome sequence of Corynebacterium casei LMG S-19264T (=DSM 44701T), isolated from a smear-ripened cheese.</title>
        <authorList>
            <consortium name="US DOE Joint Genome Institute (JGI-PGF)"/>
            <person name="Walter F."/>
            <person name="Albersmeier A."/>
            <person name="Kalinowski J."/>
            <person name="Ruckert C."/>
        </authorList>
    </citation>
    <scope>NUCLEOTIDE SEQUENCE</scope>
    <source>
        <strain evidence="2">KCTC 12343</strain>
    </source>
</reference>
<name>A0AA87XQ47_9BURK</name>
<protein>
    <submittedName>
        <fullName evidence="2">Uncharacterized protein</fullName>
    </submittedName>
</protein>